<dbReference type="EMBL" id="JAWDGP010007674">
    <property type="protein sequence ID" value="KAK3709066.1"/>
    <property type="molecule type" value="Genomic_DNA"/>
</dbReference>
<proteinExistence type="predicted"/>
<dbReference type="AlphaFoldDB" id="A0AAE1CLF3"/>
<organism evidence="1 2">
    <name type="scientific">Elysia crispata</name>
    <name type="common">lettuce slug</name>
    <dbReference type="NCBI Taxonomy" id="231223"/>
    <lineage>
        <taxon>Eukaryota</taxon>
        <taxon>Metazoa</taxon>
        <taxon>Spiralia</taxon>
        <taxon>Lophotrochozoa</taxon>
        <taxon>Mollusca</taxon>
        <taxon>Gastropoda</taxon>
        <taxon>Heterobranchia</taxon>
        <taxon>Euthyneura</taxon>
        <taxon>Panpulmonata</taxon>
        <taxon>Sacoglossa</taxon>
        <taxon>Placobranchoidea</taxon>
        <taxon>Plakobranchidae</taxon>
        <taxon>Elysia</taxon>
    </lineage>
</organism>
<evidence type="ECO:0000313" key="1">
    <source>
        <dbReference type="EMBL" id="KAK3709066.1"/>
    </source>
</evidence>
<sequence>MIDLDPNDHNIKWGKICKVKIPRQSRQSLFEKKKKSGDKILEYNRHATEIRPVLTRMMKILDQGKDGLRPKNYKK</sequence>
<dbReference type="Proteomes" id="UP001283361">
    <property type="component" value="Unassembled WGS sequence"/>
</dbReference>
<evidence type="ECO:0000313" key="2">
    <source>
        <dbReference type="Proteomes" id="UP001283361"/>
    </source>
</evidence>
<reference evidence="1" key="1">
    <citation type="journal article" date="2023" name="G3 (Bethesda)">
        <title>A reference genome for the long-term kleptoplast-retaining sea slug Elysia crispata morphotype clarki.</title>
        <authorList>
            <person name="Eastman K.E."/>
            <person name="Pendleton A.L."/>
            <person name="Shaikh M.A."/>
            <person name="Suttiyut T."/>
            <person name="Ogas R."/>
            <person name="Tomko P."/>
            <person name="Gavelis G."/>
            <person name="Widhalm J.R."/>
            <person name="Wisecaver J.H."/>
        </authorList>
    </citation>
    <scope>NUCLEOTIDE SEQUENCE</scope>
    <source>
        <strain evidence="1">ECLA1</strain>
    </source>
</reference>
<comment type="caution">
    <text evidence="1">The sequence shown here is derived from an EMBL/GenBank/DDBJ whole genome shotgun (WGS) entry which is preliminary data.</text>
</comment>
<gene>
    <name evidence="1" type="ORF">RRG08_049531</name>
</gene>
<accession>A0AAE1CLF3</accession>
<name>A0AAE1CLF3_9GAST</name>
<protein>
    <submittedName>
        <fullName evidence="1">Uncharacterized protein</fullName>
    </submittedName>
</protein>
<keyword evidence="2" id="KW-1185">Reference proteome</keyword>